<feature type="region of interest" description="Disordered" evidence="1">
    <location>
        <begin position="1"/>
        <end position="27"/>
    </location>
</feature>
<evidence type="ECO:0000313" key="2">
    <source>
        <dbReference type="EMBL" id="KZV35750.1"/>
    </source>
</evidence>
<keyword evidence="3" id="KW-1185">Reference proteome</keyword>
<evidence type="ECO:0000313" key="3">
    <source>
        <dbReference type="Proteomes" id="UP000250235"/>
    </source>
</evidence>
<dbReference type="Proteomes" id="UP000250235">
    <property type="component" value="Unassembled WGS sequence"/>
</dbReference>
<proteinExistence type="predicted"/>
<organism evidence="2 3">
    <name type="scientific">Dorcoceras hygrometricum</name>
    <dbReference type="NCBI Taxonomy" id="472368"/>
    <lineage>
        <taxon>Eukaryota</taxon>
        <taxon>Viridiplantae</taxon>
        <taxon>Streptophyta</taxon>
        <taxon>Embryophyta</taxon>
        <taxon>Tracheophyta</taxon>
        <taxon>Spermatophyta</taxon>
        <taxon>Magnoliopsida</taxon>
        <taxon>eudicotyledons</taxon>
        <taxon>Gunneridae</taxon>
        <taxon>Pentapetalae</taxon>
        <taxon>asterids</taxon>
        <taxon>lamiids</taxon>
        <taxon>Lamiales</taxon>
        <taxon>Gesneriaceae</taxon>
        <taxon>Didymocarpoideae</taxon>
        <taxon>Trichosporeae</taxon>
        <taxon>Loxocarpinae</taxon>
        <taxon>Dorcoceras</taxon>
    </lineage>
</organism>
<reference evidence="2 3" key="1">
    <citation type="journal article" date="2015" name="Proc. Natl. Acad. Sci. U.S.A.">
        <title>The resurrection genome of Boea hygrometrica: A blueprint for survival of dehydration.</title>
        <authorList>
            <person name="Xiao L."/>
            <person name="Yang G."/>
            <person name="Zhang L."/>
            <person name="Yang X."/>
            <person name="Zhao S."/>
            <person name="Ji Z."/>
            <person name="Zhou Q."/>
            <person name="Hu M."/>
            <person name="Wang Y."/>
            <person name="Chen M."/>
            <person name="Xu Y."/>
            <person name="Jin H."/>
            <person name="Xiao X."/>
            <person name="Hu G."/>
            <person name="Bao F."/>
            <person name="Hu Y."/>
            <person name="Wan P."/>
            <person name="Li L."/>
            <person name="Deng X."/>
            <person name="Kuang T."/>
            <person name="Xiang C."/>
            <person name="Zhu J.K."/>
            <person name="Oliver M.J."/>
            <person name="He Y."/>
        </authorList>
    </citation>
    <scope>NUCLEOTIDE SEQUENCE [LARGE SCALE GENOMIC DNA]</scope>
    <source>
        <strain evidence="3">cv. XS01</strain>
    </source>
</reference>
<name>A0A2Z7BU44_9LAMI</name>
<accession>A0A2Z7BU44</accession>
<sequence>MPPRCRGRATRQISIESEAQNDEDVERSIPVHRCARQIDDEVDVLADRVDEMELKQK</sequence>
<gene>
    <name evidence="2" type="ORF">F511_38119</name>
</gene>
<evidence type="ECO:0000256" key="1">
    <source>
        <dbReference type="SAM" id="MobiDB-lite"/>
    </source>
</evidence>
<dbReference type="AlphaFoldDB" id="A0A2Z7BU44"/>
<dbReference type="EMBL" id="KV004086">
    <property type="protein sequence ID" value="KZV35750.1"/>
    <property type="molecule type" value="Genomic_DNA"/>
</dbReference>
<protein>
    <submittedName>
        <fullName evidence="2">Uncharacterized protein</fullName>
    </submittedName>
</protein>